<proteinExistence type="predicted"/>
<keyword evidence="3" id="KW-1185">Reference proteome</keyword>
<keyword evidence="1" id="KW-0472">Membrane</keyword>
<dbReference type="Proteomes" id="UP000252249">
    <property type="component" value="Unassembled WGS sequence"/>
</dbReference>
<organism evidence="2 3">
    <name type="scientific">Oceanihabitans sediminis</name>
    <dbReference type="NCBI Taxonomy" id="1812012"/>
    <lineage>
        <taxon>Bacteria</taxon>
        <taxon>Pseudomonadati</taxon>
        <taxon>Bacteroidota</taxon>
        <taxon>Flavobacteriia</taxon>
        <taxon>Flavobacteriales</taxon>
        <taxon>Flavobacteriaceae</taxon>
        <taxon>Oceanihabitans</taxon>
    </lineage>
</organism>
<dbReference type="RefSeq" id="WP_113966572.1">
    <property type="nucleotide sequence ID" value="NZ_QNRP01000007.1"/>
</dbReference>
<comment type="caution">
    <text evidence="2">The sequence shown here is derived from an EMBL/GenBank/DDBJ whole genome shotgun (WGS) entry which is preliminary data.</text>
</comment>
<feature type="transmembrane region" description="Helical" evidence="1">
    <location>
        <begin position="100"/>
        <end position="120"/>
    </location>
</feature>
<evidence type="ECO:0000313" key="2">
    <source>
        <dbReference type="EMBL" id="RCU56592.1"/>
    </source>
</evidence>
<feature type="transmembrane region" description="Helical" evidence="1">
    <location>
        <begin position="7"/>
        <end position="23"/>
    </location>
</feature>
<name>A0A368P177_9FLAO</name>
<protein>
    <submittedName>
        <fullName evidence="2">Uncharacterized protein</fullName>
    </submittedName>
</protein>
<reference evidence="2 3" key="1">
    <citation type="submission" date="2018-07" db="EMBL/GenBank/DDBJ databases">
        <title>Oceanihabitans testaceum sp. nov., isolated from marine sediment.</title>
        <authorList>
            <person name="Li C.-M."/>
        </authorList>
    </citation>
    <scope>NUCLEOTIDE SEQUENCE [LARGE SCALE GENOMIC DNA]</scope>
    <source>
        <strain evidence="2 3">S9-10</strain>
    </source>
</reference>
<sequence>MKKRKTYLSYILVIGIVLIVNFIDKVEFFKPVKYYIAVIWFPIIIWEIIEKINYRNGKEPNILRIRTNNDDYNRVFPFIFGTILILTGYFALNNDESEKILLYSIIITGILYFFSGFMFVPTGIIEYKKQKLSFANGNNKHTIEIDKIDSIELKSSDIIVTDINQKAHYVHFMNLIESDYQKISEFLNNRIGNKIEIKNYPQQSTVVKSK</sequence>
<accession>A0A368P177</accession>
<dbReference type="EMBL" id="QPIG01000005">
    <property type="protein sequence ID" value="RCU56592.1"/>
    <property type="molecule type" value="Genomic_DNA"/>
</dbReference>
<feature type="transmembrane region" description="Helical" evidence="1">
    <location>
        <begin position="75"/>
        <end position="94"/>
    </location>
</feature>
<keyword evidence="1" id="KW-1133">Transmembrane helix</keyword>
<evidence type="ECO:0000256" key="1">
    <source>
        <dbReference type="SAM" id="Phobius"/>
    </source>
</evidence>
<keyword evidence="1" id="KW-0812">Transmembrane</keyword>
<dbReference type="OrthoDB" id="1357677at2"/>
<dbReference type="AlphaFoldDB" id="A0A368P177"/>
<gene>
    <name evidence="2" type="ORF">DU428_11915</name>
</gene>
<evidence type="ECO:0000313" key="3">
    <source>
        <dbReference type="Proteomes" id="UP000252249"/>
    </source>
</evidence>
<feature type="transmembrane region" description="Helical" evidence="1">
    <location>
        <begin position="35"/>
        <end position="54"/>
    </location>
</feature>